<dbReference type="eggNOG" id="COG3385">
    <property type="taxonomic scope" value="Bacteria"/>
</dbReference>
<protein>
    <submittedName>
        <fullName evidence="1">Uncharacterized protein</fullName>
    </submittedName>
</protein>
<evidence type="ECO:0000313" key="1">
    <source>
        <dbReference type="EMBL" id="EDY21970.1"/>
    </source>
</evidence>
<proteinExistence type="predicted"/>
<comment type="caution">
    <text evidence="1">The sequence shown here is derived from an EMBL/GenBank/DDBJ whole genome shotgun (WGS) entry which is preliminary data.</text>
</comment>
<dbReference type="EMBL" id="ABVL01000001">
    <property type="protein sequence ID" value="EDY21970.1"/>
    <property type="molecule type" value="Genomic_DNA"/>
</dbReference>
<reference evidence="1 2" key="1">
    <citation type="journal article" date="2011" name="J. Bacteriol.">
        <title>Genome sequence of Chthoniobacter flavus Ellin428, an aerobic heterotrophic soil bacterium.</title>
        <authorList>
            <person name="Kant R."/>
            <person name="van Passel M.W."/>
            <person name="Palva A."/>
            <person name="Lucas S."/>
            <person name="Lapidus A."/>
            <person name="Glavina Del Rio T."/>
            <person name="Dalin E."/>
            <person name="Tice H."/>
            <person name="Bruce D."/>
            <person name="Goodwin L."/>
            <person name="Pitluck S."/>
            <person name="Larimer F.W."/>
            <person name="Land M.L."/>
            <person name="Hauser L."/>
            <person name="Sangwan P."/>
            <person name="de Vos W.M."/>
            <person name="Janssen P.H."/>
            <person name="Smidt H."/>
        </authorList>
    </citation>
    <scope>NUCLEOTIDE SEQUENCE [LARGE SCALE GENOMIC DNA]</scope>
    <source>
        <strain evidence="1 2">Ellin428</strain>
    </source>
</reference>
<sequence length="217" mass="24625">MPPLESAVAIHPEGESPLEPLPWPVDTPGGRYWAEFEDQAPVTREGQLIFFAQFLRTGGRWEQFVEKSPLAYEGNRGSKVVEVLGTAVLSILCGHWRFMANLVALVYNWWHLYARLHDGAHHREAITSRPALLGGVARLTRHGGQSTVKVSLQHENREALVQSIAQVSNTLHRFHIITERWTIDQRWTLLLTHIFRHWLGGKWLGQLPAEARPLLSG</sequence>
<evidence type="ECO:0000313" key="2">
    <source>
        <dbReference type="Proteomes" id="UP000005824"/>
    </source>
</evidence>
<organism evidence="1 2">
    <name type="scientific">Chthoniobacter flavus Ellin428</name>
    <dbReference type="NCBI Taxonomy" id="497964"/>
    <lineage>
        <taxon>Bacteria</taxon>
        <taxon>Pseudomonadati</taxon>
        <taxon>Verrucomicrobiota</taxon>
        <taxon>Spartobacteria</taxon>
        <taxon>Chthoniobacterales</taxon>
        <taxon>Chthoniobacteraceae</taxon>
        <taxon>Chthoniobacter</taxon>
    </lineage>
</organism>
<dbReference type="Proteomes" id="UP000005824">
    <property type="component" value="Unassembled WGS sequence"/>
</dbReference>
<name>B4CTT2_9BACT</name>
<keyword evidence="2" id="KW-1185">Reference proteome</keyword>
<dbReference type="AlphaFoldDB" id="B4CTT2"/>
<dbReference type="InParanoid" id="B4CTT2"/>
<accession>B4CTT2</accession>
<gene>
    <name evidence="1" type="ORF">CfE428DRAFT_0095</name>
</gene>